<reference evidence="7 8" key="1">
    <citation type="journal article" date="2009" name="Nature">
        <title>Evolution of pathogenicity and sexual reproduction in eight Candida genomes.</title>
        <authorList>
            <person name="Butler G."/>
            <person name="Rasmussen M.D."/>
            <person name="Lin M.F."/>
            <person name="Santos M.A."/>
            <person name="Sakthikumar S."/>
            <person name="Munro C.A."/>
            <person name="Rheinbay E."/>
            <person name="Grabherr M."/>
            <person name="Forche A."/>
            <person name="Reedy J.L."/>
            <person name="Agrafioti I."/>
            <person name="Arnaud M.B."/>
            <person name="Bates S."/>
            <person name="Brown A.J."/>
            <person name="Brunke S."/>
            <person name="Costanzo M.C."/>
            <person name="Fitzpatrick D.A."/>
            <person name="de Groot P.W."/>
            <person name="Harris D."/>
            <person name="Hoyer L.L."/>
            <person name="Hube B."/>
            <person name="Klis F.M."/>
            <person name="Kodira C."/>
            <person name="Lennard N."/>
            <person name="Logue M.E."/>
            <person name="Martin R."/>
            <person name="Neiman A.M."/>
            <person name="Nikolaou E."/>
            <person name="Quail M.A."/>
            <person name="Quinn J."/>
            <person name="Santos M.C."/>
            <person name="Schmitzberger F.F."/>
            <person name="Sherlock G."/>
            <person name="Shah P."/>
            <person name="Silverstein K.A."/>
            <person name="Skrzypek M.S."/>
            <person name="Soll D."/>
            <person name="Staggs R."/>
            <person name="Stansfield I."/>
            <person name="Stumpf M.P."/>
            <person name="Sudbery P.E."/>
            <person name="Srikantha T."/>
            <person name="Zeng Q."/>
            <person name="Berman J."/>
            <person name="Berriman M."/>
            <person name="Heitman J."/>
            <person name="Gow N.A."/>
            <person name="Lorenz M.C."/>
            <person name="Birren B.W."/>
            <person name="Kellis M."/>
            <person name="Cuomo C.A."/>
        </authorList>
    </citation>
    <scope>NUCLEOTIDE SEQUENCE [LARGE SCALE GENOMIC DNA]</scope>
    <source>
        <strain evidence="8">ATCC 11503 / BCRC 21390 / CBS 2605 / JCM 1781 / NBRC 1676 / NRRL YB-4239</strain>
    </source>
</reference>
<gene>
    <name evidence="7" type="ORF">LELG_01606</name>
</gene>
<evidence type="ECO:0000256" key="2">
    <source>
        <dbReference type="ARBA" id="ARBA00022692"/>
    </source>
</evidence>
<dbReference type="PANTHER" id="PTHR15407:SF28">
    <property type="entry name" value="RIBITOL-5-PHOSPHATE TRANSFERASE FKTN"/>
    <property type="match status" value="1"/>
</dbReference>
<feature type="domain" description="LicD/FKTN/FKRP nucleotidyltransferase" evidence="6">
    <location>
        <begin position="576"/>
        <end position="615"/>
    </location>
</feature>
<feature type="region of interest" description="Disordered" evidence="5">
    <location>
        <begin position="90"/>
        <end position="120"/>
    </location>
</feature>
<feature type="compositionally biased region" description="Acidic residues" evidence="5">
    <location>
        <begin position="111"/>
        <end position="120"/>
    </location>
</feature>
<dbReference type="Proteomes" id="UP000001996">
    <property type="component" value="Unassembled WGS sequence"/>
</dbReference>
<evidence type="ECO:0000313" key="7">
    <source>
        <dbReference type="EMBL" id="EDK43428.1"/>
    </source>
</evidence>
<dbReference type="STRING" id="379508.A5DW70"/>
<dbReference type="eggNOG" id="ENOG502QREF">
    <property type="taxonomic scope" value="Eukaryota"/>
</dbReference>
<dbReference type="GeneID" id="5234588"/>
<dbReference type="EMBL" id="CH981525">
    <property type="protein sequence ID" value="EDK43428.1"/>
    <property type="molecule type" value="Genomic_DNA"/>
</dbReference>
<proteinExistence type="predicted"/>
<name>A5DW70_LODEL</name>
<dbReference type="OMA" id="HDAGWHY"/>
<dbReference type="AlphaFoldDB" id="A5DW70"/>
<evidence type="ECO:0000256" key="4">
    <source>
        <dbReference type="ARBA" id="ARBA00023136"/>
    </source>
</evidence>
<dbReference type="GO" id="GO:0009100">
    <property type="term" value="P:glycoprotein metabolic process"/>
    <property type="evidence" value="ECO:0007669"/>
    <property type="project" value="UniProtKB-ARBA"/>
</dbReference>
<dbReference type="VEuPathDB" id="FungiDB:LELG_01606"/>
<accession>A5DW70</accession>
<dbReference type="InterPro" id="IPR007074">
    <property type="entry name" value="LicD/FKTN/FKRP_NTP_transf"/>
</dbReference>
<dbReference type="Pfam" id="PF04991">
    <property type="entry name" value="LicD"/>
    <property type="match status" value="2"/>
</dbReference>
<keyword evidence="2" id="KW-0812">Transmembrane</keyword>
<dbReference type="PANTHER" id="PTHR15407">
    <property type="entry name" value="FUKUTIN-RELATED"/>
    <property type="match status" value="1"/>
</dbReference>
<dbReference type="GO" id="GO:0016020">
    <property type="term" value="C:membrane"/>
    <property type="evidence" value="ECO:0007669"/>
    <property type="project" value="UniProtKB-SubCell"/>
</dbReference>
<dbReference type="OrthoDB" id="444255at2759"/>
<organism evidence="7 8">
    <name type="scientific">Lodderomyces elongisporus (strain ATCC 11503 / CBS 2605 / JCM 1781 / NBRC 1676 / NRRL YB-4239)</name>
    <name type="common">Yeast</name>
    <name type="synonym">Saccharomyces elongisporus</name>
    <dbReference type="NCBI Taxonomy" id="379508"/>
    <lineage>
        <taxon>Eukaryota</taxon>
        <taxon>Fungi</taxon>
        <taxon>Dikarya</taxon>
        <taxon>Ascomycota</taxon>
        <taxon>Saccharomycotina</taxon>
        <taxon>Pichiomycetes</taxon>
        <taxon>Debaryomycetaceae</taxon>
        <taxon>Candida/Lodderomyces clade</taxon>
        <taxon>Lodderomyces</taxon>
    </lineage>
</organism>
<protein>
    <recommendedName>
        <fullName evidence="6">LicD/FKTN/FKRP nucleotidyltransferase domain-containing protein</fullName>
    </recommendedName>
</protein>
<evidence type="ECO:0000256" key="5">
    <source>
        <dbReference type="SAM" id="MobiDB-lite"/>
    </source>
</evidence>
<sequence length="785" mass="92585">MKTQTMYTIPEGKKYEELNNKEKLQWMLREISEDKEKYWLAHTELTDYEIKLHVKDFLYENWIGKPVLFYDPRFTLSIYLSELRNQYKRKQMNKSKQGKQDDDKNNSNNNNDDDDDDDEVDPVVVPFAWSDWVDLTMLNQELVKPEKKRKTCAYMKATHHIPTKYPDYCIDNVDVVRQDLDEMQLQLVNYVPGFAVKTSPTNKASNEVRMLEGKSHLLTYAKNPMSIIFLSKDGVYEAQVDGKQRIVDGSLFDNYLKDNNIARDELEIITMNPVKEFVHLVEQVPPQLIKPEEDRYGMVATLKELNPSQSKEIYLPPLAFNYQQDKIDLQIKEYESRMKKAMGLVTNELTFDQEEIYKLRLTRKEKLYYDGLKYANKFPLKKEPTHFRMARLNFGNAENDHDAGWHYEWRFFNGALKYLKKGWTEDELQIRENVLLDRILRNWFKFANMKGVISWIAHGPLLSWYWDGLLFPFDEDIDIQMPASDLASFCKSYNQSLVVEEITEGFGKFFIECSSFVHHRGKSFKENHIDARFIDIDTGSYIDITGLGISDLPVPERYESLILQNEAEGVPRQVYNCRYPHFYSHDEISPLRYTMLGGIPVFVPNQIETILQQEYEQGLESYEYEGFFFVDALGLWIHHSKMEFLFPNEDLYAKKGRKKVKSNSKNKKNKNANTNNLDIEKFTRLVKGITEEQVVKLLENDQDILLEYYLTRQATSIHKQELTHLFHMENGTNTAIGDISGMKTNREIMNDGEYHRLTSSFKFQKPFRRPLFNYEQIDRPRHHQG</sequence>
<evidence type="ECO:0000313" key="8">
    <source>
        <dbReference type="Proteomes" id="UP000001996"/>
    </source>
</evidence>
<dbReference type="KEGG" id="lel:PVL30_001579"/>
<dbReference type="InterPro" id="IPR009644">
    <property type="entry name" value="FKTN/MNN4/W02B3.4-1"/>
</dbReference>
<dbReference type="HOGENOM" id="CLU_008074_2_0_1"/>
<feature type="domain" description="LicD/FKTN/FKRP nucleotidyltransferase" evidence="6">
    <location>
        <begin position="449"/>
        <end position="554"/>
    </location>
</feature>
<dbReference type="InParanoid" id="A5DW70"/>
<keyword evidence="8" id="KW-1185">Reference proteome</keyword>
<evidence type="ECO:0000259" key="6">
    <source>
        <dbReference type="Pfam" id="PF04991"/>
    </source>
</evidence>
<evidence type="ECO:0000256" key="1">
    <source>
        <dbReference type="ARBA" id="ARBA00004167"/>
    </source>
</evidence>
<keyword evidence="4" id="KW-0472">Membrane</keyword>
<comment type="subcellular location">
    <subcellularLocation>
        <location evidence="1">Membrane</location>
        <topology evidence="1">Single-pass membrane protein</topology>
    </subcellularLocation>
</comment>
<keyword evidence="3" id="KW-1133">Transmembrane helix</keyword>
<evidence type="ECO:0000256" key="3">
    <source>
        <dbReference type="ARBA" id="ARBA00022989"/>
    </source>
</evidence>